<evidence type="ECO:0000259" key="3">
    <source>
        <dbReference type="PROSITE" id="PS50930"/>
    </source>
</evidence>
<name>A0ABT3FWA4_9BACT</name>
<feature type="domain" description="Response regulatory" evidence="2">
    <location>
        <begin position="2"/>
        <end position="116"/>
    </location>
</feature>
<dbReference type="PROSITE" id="PS50110">
    <property type="entry name" value="RESPONSE_REGULATORY"/>
    <property type="match status" value="1"/>
</dbReference>
<dbReference type="PANTHER" id="PTHR37299">
    <property type="entry name" value="TRANSCRIPTIONAL REGULATOR-RELATED"/>
    <property type="match status" value="1"/>
</dbReference>
<dbReference type="Pfam" id="PF04397">
    <property type="entry name" value="LytTR"/>
    <property type="match status" value="1"/>
</dbReference>
<evidence type="ECO:0000313" key="4">
    <source>
        <dbReference type="EMBL" id="MCW1887859.1"/>
    </source>
</evidence>
<accession>A0ABT3FWA4</accession>
<organism evidence="4 5">
    <name type="scientific">Luteolibacter flavescens</name>
    <dbReference type="NCBI Taxonomy" id="1859460"/>
    <lineage>
        <taxon>Bacteria</taxon>
        <taxon>Pseudomonadati</taxon>
        <taxon>Verrucomicrobiota</taxon>
        <taxon>Verrucomicrobiia</taxon>
        <taxon>Verrucomicrobiales</taxon>
        <taxon>Verrucomicrobiaceae</taxon>
        <taxon>Luteolibacter</taxon>
    </lineage>
</organism>
<dbReference type="Pfam" id="PF00072">
    <property type="entry name" value="Response_reg"/>
    <property type="match status" value="1"/>
</dbReference>
<evidence type="ECO:0000313" key="5">
    <source>
        <dbReference type="Proteomes" id="UP001207930"/>
    </source>
</evidence>
<dbReference type="PROSITE" id="PS50930">
    <property type="entry name" value="HTH_LYTTR"/>
    <property type="match status" value="1"/>
</dbReference>
<dbReference type="PANTHER" id="PTHR37299:SF1">
    <property type="entry name" value="STAGE 0 SPORULATION PROTEIN A HOMOLOG"/>
    <property type="match status" value="1"/>
</dbReference>
<dbReference type="Gene3D" id="3.40.50.2300">
    <property type="match status" value="1"/>
</dbReference>
<sequence>MNAMIVDDERHAREELARLLGGFPEIRIVGEAANAVEARERIQALGQGLDLVFLDVQMPEETGFELLDSLGGEAPRVIFTTAYDVYALRAFEFGAVDYLLKPIAPKRLELALRRVMEQGSEAGGEGADAGESGLDAPSRPLGLQDRVLLRSTERIAYITVGSIIGAESLGAYSKVWLEDGTPVIRRSLSVLESRLPGEYFFRANRSQIINLQHVQAVEPWFSGGLKLTLKGGATVELSRRQAKVFRERNSL</sequence>
<evidence type="ECO:0000256" key="1">
    <source>
        <dbReference type="PROSITE-ProRule" id="PRU00169"/>
    </source>
</evidence>
<gene>
    <name evidence="4" type="ORF">OKA04_24180</name>
</gene>
<dbReference type="EMBL" id="JAPDDS010000027">
    <property type="protein sequence ID" value="MCW1887859.1"/>
    <property type="molecule type" value="Genomic_DNA"/>
</dbReference>
<feature type="domain" description="HTH LytTR-type" evidence="3">
    <location>
        <begin position="177"/>
        <end position="251"/>
    </location>
</feature>
<dbReference type="InterPro" id="IPR001789">
    <property type="entry name" value="Sig_transdc_resp-reg_receiver"/>
</dbReference>
<keyword evidence="1" id="KW-0597">Phosphoprotein</keyword>
<dbReference type="SMART" id="SM00850">
    <property type="entry name" value="LytTR"/>
    <property type="match status" value="1"/>
</dbReference>
<dbReference type="Gene3D" id="2.40.50.1020">
    <property type="entry name" value="LytTr DNA-binding domain"/>
    <property type="match status" value="1"/>
</dbReference>
<dbReference type="RefSeq" id="WP_264503815.1">
    <property type="nucleotide sequence ID" value="NZ_JAPDDS010000027.1"/>
</dbReference>
<dbReference type="SUPFAM" id="SSF52172">
    <property type="entry name" value="CheY-like"/>
    <property type="match status" value="1"/>
</dbReference>
<keyword evidence="5" id="KW-1185">Reference proteome</keyword>
<evidence type="ECO:0000259" key="2">
    <source>
        <dbReference type="PROSITE" id="PS50110"/>
    </source>
</evidence>
<reference evidence="4 5" key="1">
    <citation type="submission" date="2022-10" db="EMBL/GenBank/DDBJ databases">
        <title>Luteolibacter flavescens strain MCCC 1K03193, whole genome shotgun sequencing project.</title>
        <authorList>
            <person name="Zhao G."/>
            <person name="Shen L."/>
        </authorList>
    </citation>
    <scope>NUCLEOTIDE SEQUENCE [LARGE SCALE GENOMIC DNA]</scope>
    <source>
        <strain evidence="4 5">MCCC 1K03193</strain>
    </source>
</reference>
<comment type="caution">
    <text evidence="4">The sequence shown here is derived from an EMBL/GenBank/DDBJ whole genome shotgun (WGS) entry which is preliminary data.</text>
</comment>
<dbReference type="Proteomes" id="UP001207930">
    <property type="component" value="Unassembled WGS sequence"/>
</dbReference>
<protein>
    <submittedName>
        <fullName evidence="4">Response regulator</fullName>
    </submittedName>
</protein>
<feature type="modified residue" description="4-aspartylphosphate" evidence="1">
    <location>
        <position position="55"/>
    </location>
</feature>
<dbReference type="InterPro" id="IPR007492">
    <property type="entry name" value="LytTR_DNA-bd_dom"/>
</dbReference>
<dbReference type="InterPro" id="IPR046947">
    <property type="entry name" value="LytR-like"/>
</dbReference>
<dbReference type="InterPro" id="IPR011006">
    <property type="entry name" value="CheY-like_superfamily"/>
</dbReference>
<proteinExistence type="predicted"/>
<dbReference type="SMART" id="SM00448">
    <property type="entry name" value="REC"/>
    <property type="match status" value="1"/>
</dbReference>